<name>A0ABS7AQY4_9CLOT</name>
<dbReference type="InterPro" id="IPR025303">
    <property type="entry name" value="PdaC"/>
</dbReference>
<dbReference type="Pfam" id="PF11738">
    <property type="entry name" value="DUF3298"/>
    <property type="match status" value="1"/>
</dbReference>
<dbReference type="Pfam" id="PF13739">
    <property type="entry name" value="PdaC"/>
    <property type="match status" value="1"/>
</dbReference>
<dbReference type="RefSeq" id="WP_219779827.1">
    <property type="nucleotide sequence ID" value="NZ_JAHXPT010000007.1"/>
</dbReference>
<evidence type="ECO:0000259" key="1">
    <source>
        <dbReference type="Pfam" id="PF11738"/>
    </source>
</evidence>
<organism evidence="3 4">
    <name type="scientific">Clostridium weizhouense</name>
    <dbReference type="NCBI Taxonomy" id="2859781"/>
    <lineage>
        <taxon>Bacteria</taxon>
        <taxon>Bacillati</taxon>
        <taxon>Bacillota</taxon>
        <taxon>Clostridia</taxon>
        <taxon>Eubacteriales</taxon>
        <taxon>Clostridiaceae</taxon>
        <taxon>Clostridium</taxon>
    </lineage>
</organism>
<keyword evidence="4" id="KW-1185">Reference proteome</keyword>
<dbReference type="InterPro" id="IPR037126">
    <property type="entry name" value="PdaC/RsiV-like_sf"/>
</dbReference>
<reference evidence="3 4" key="1">
    <citation type="submission" date="2021-07" db="EMBL/GenBank/DDBJ databases">
        <title>Clostridium weizhouense sp. nov., an anaerobic bacterium isolated from activated sludge of Petroleum wastewater.</title>
        <authorList>
            <person name="Li Q."/>
        </authorList>
    </citation>
    <scope>NUCLEOTIDE SEQUENCE [LARGE SCALE GENOMIC DNA]</scope>
    <source>
        <strain evidence="3 4">YB-6</strain>
    </source>
</reference>
<dbReference type="Proteomes" id="UP001519921">
    <property type="component" value="Unassembled WGS sequence"/>
</dbReference>
<dbReference type="Gene3D" id="3.90.640.20">
    <property type="entry name" value="Heat-shock cognate protein, ATPase"/>
    <property type="match status" value="1"/>
</dbReference>
<dbReference type="EMBL" id="JAHXPT010000007">
    <property type="protein sequence ID" value="MBW6410473.1"/>
    <property type="molecule type" value="Genomic_DNA"/>
</dbReference>
<evidence type="ECO:0000259" key="2">
    <source>
        <dbReference type="Pfam" id="PF13739"/>
    </source>
</evidence>
<sequence length="247" mass="28711">MSLFSNIIITLSLPLILSEIYPQHMLTSFELNKGNIVEVVEKSIGKNFSYLKEDITILELKDGKDSNKVNLINKKISDDIIPKVQEAEKTSKEYFENIEGVQPTFPYEIVSKPIITKNNDNILSFYNDYYEFLGGAHGMTTRTSYTIDKNKEILLNLKDIFILNYNYKEIINKEITKQIKSEPDKYFDSGSEFKGIEENQNFYIKGKDLIIYYQLYDIAPYVAGIPEFKVPLSLFDKNFIYYDKISD</sequence>
<dbReference type="InterPro" id="IPR021729">
    <property type="entry name" value="DUF3298"/>
</dbReference>
<gene>
    <name evidence="3" type="ORF">KYD98_10240</name>
</gene>
<proteinExistence type="predicted"/>
<feature type="domain" description="DUF3298" evidence="1">
    <location>
        <begin position="158"/>
        <end position="233"/>
    </location>
</feature>
<feature type="domain" description="Deacetylase PdaC" evidence="2">
    <location>
        <begin position="49"/>
        <end position="140"/>
    </location>
</feature>
<protein>
    <submittedName>
        <fullName evidence="3">DUF3298 and DUF4163 domain-containing protein</fullName>
    </submittedName>
</protein>
<evidence type="ECO:0000313" key="3">
    <source>
        <dbReference type="EMBL" id="MBW6410473.1"/>
    </source>
</evidence>
<accession>A0ABS7AQY4</accession>
<evidence type="ECO:0000313" key="4">
    <source>
        <dbReference type="Proteomes" id="UP001519921"/>
    </source>
</evidence>
<comment type="caution">
    <text evidence="3">The sequence shown here is derived from an EMBL/GenBank/DDBJ whole genome shotgun (WGS) entry which is preliminary data.</text>
</comment>
<dbReference type="Gene3D" id="3.30.565.40">
    <property type="entry name" value="Fervidobacterium nodosum Rt17-B1 like"/>
    <property type="match status" value="1"/>
</dbReference>